<gene>
    <name evidence="4" type="primary">HRD3</name>
    <name evidence="4" type="ORF">BG006_007657</name>
</gene>
<dbReference type="SUPFAM" id="SSF81901">
    <property type="entry name" value="HCP-like"/>
    <property type="match status" value="2"/>
</dbReference>
<dbReference type="GO" id="GO:0036503">
    <property type="term" value="P:ERAD pathway"/>
    <property type="evidence" value="ECO:0007669"/>
    <property type="project" value="TreeGrafter"/>
</dbReference>
<keyword evidence="5" id="KW-1185">Reference proteome</keyword>
<dbReference type="EMBL" id="JAAAUY010000493">
    <property type="protein sequence ID" value="KAF9329239.1"/>
    <property type="molecule type" value="Genomic_DNA"/>
</dbReference>
<keyword evidence="3" id="KW-0812">Transmembrane</keyword>
<feature type="compositionally biased region" description="Acidic residues" evidence="2">
    <location>
        <begin position="677"/>
        <end position="686"/>
    </location>
</feature>
<dbReference type="AlphaFoldDB" id="A0A9P5VKK3"/>
<reference evidence="4" key="1">
    <citation type="journal article" date="2020" name="Fungal Divers.">
        <title>Resolving the Mortierellaceae phylogeny through synthesis of multi-gene phylogenetics and phylogenomics.</title>
        <authorList>
            <person name="Vandepol N."/>
            <person name="Liber J."/>
            <person name="Desiro A."/>
            <person name="Na H."/>
            <person name="Kennedy M."/>
            <person name="Barry K."/>
            <person name="Grigoriev I.V."/>
            <person name="Miller A.N."/>
            <person name="O'Donnell K."/>
            <person name="Stajich J.E."/>
            <person name="Bonito G."/>
        </authorList>
    </citation>
    <scope>NUCLEOTIDE SEQUENCE</scope>
    <source>
        <strain evidence="4">NVP1</strain>
    </source>
</reference>
<name>A0A9P5VKK3_9FUNG</name>
<keyword evidence="3" id="KW-0472">Membrane</keyword>
<feature type="region of interest" description="Disordered" evidence="2">
    <location>
        <begin position="655"/>
        <end position="743"/>
    </location>
</feature>
<feature type="compositionally biased region" description="Low complexity" evidence="2">
    <location>
        <begin position="776"/>
        <end position="794"/>
    </location>
</feature>
<evidence type="ECO:0000256" key="3">
    <source>
        <dbReference type="SAM" id="Phobius"/>
    </source>
</evidence>
<evidence type="ECO:0000313" key="4">
    <source>
        <dbReference type="EMBL" id="KAF9329239.1"/>
    </source>
</evidence>
<feature type="compositionally biased region" description="Basic and acidic residues" evidence="2">
    <location>
        <begin position="704"/>
        <end position="714"/>
    </location>
</feature>
<comment type="similarity">
    <text evidence="1">Belongs to the sel-1 family.</text>
</comment>
<feature type="region of interest" description="Disordered" evidence="2">
    <location>
        <begin position="67"/>
        <end position="92"/>
    </location>
</feature>
<dbReference type="InterPro" id="IPR006597">
    <property type="entry name" value="Sel1-like"/>
</dbReference>
<protein>
    <submittedName>
        <fullName evidence="4">ERAD-associated protein</fullName>
    </submittedName>
</protein>
<dbReference type="Gene3D" id="1.25.40.10">
    <property type="entry name" value="Tetratricopeptide repeat domain"/>
    <property type="match status" value="3"/>
</dbReference>
<accession>A0A9P5VKK3</accession>
<evidence type="ECO:0000256" key="2">
    <source>
        <dbReference type="SAM" id="MobiDB-lite"/>
    </source>
</evidence>
<evidence type="ECO:0000256" key="1">
    <source>
        <dbReference type="ARBA" id="ARBA00038101"/>
    </source>
</evidence>
<feature type="transmembrane region" description="Helical" evidence="3">
    <location>
        <begin position="747"/>
        <end position="766"/>
    </location>
</feature>
<feature type="region of interest" description="Disordered" evidence="2">
    <location>
        <begin position="776"/>
        <end position="807"/>
    </location>
</feature>
<dbReference type="InterPro" id="IPR011990">
    <property type="entry name" value="TPR-like_helical_dom_sf"/>
</dbReference>
<dbReference type="SMART" id="SM00671">
    <property type="entry name" value="SEL1"/>
    <property type="match status" value="10"/>
</dbReference>
<dbReference type="PANTHER" id="PTHR11102">
    <property type="entry name" value="SEL-1-LIKE PROTEIN"/>
    <property type="match status" value="1"/>
</dbReference>
<sequence>MEPRLEMYLEAIKLLKDSNIQEEDHVFIPHSSTLVRSFLSEEIQKQKGILPTSLRLVTQGFMSFFRSTPAPPSEPEDKHDPPRTTPKKHRDPSIAQAMNLLRKAGDDYGNDDALWTLANIYFHGHYKAKRDLTQAFDMYAALADRSGNATAQQMVGFMYSTGLGNVVARDEARAILYTTFAAMANNTAAELTMGYKHLHGIGTKKSCEDSVLYYKRVADKTYTKFLNGPPLGRTMPPIKVRLTDKDGGTYGAGASGPGASQSSALTSDINDFIEFHRYLAEAETPQARSAQFQLGILFYTGNAGSTTIPRDYEKAGKYLKKVAESFFTAKVYDQATILEAKKQRPTEAQDAGLAAALLGKMYWRGEGYEVNEATARTWFMKGSILHNPVALNGLGMMYSRGAGGLAVDQAKAEEYDPKMHHEAFKLFEEAAAKGQNFQAIYNLGEMHYYGLGASKSCTHAATYYKYVAERGDWDDPLFTHSYDAYQAGDVEYAAIGYLQAAERGIEVGQSNFAWILDRVALADSALAALGTPSRLLEMALVYWTRSANQGDVDARVKMGDYYFAGIGAEADVTKAHACYKVAADHFSAMAMWNLGWMHENGIGVTKDFHRAKYWYDRSLEMNPKAALPVNLSLFKLNLRYIWNYLTGGETGGGENTGSFWSNHGGKSASPPPNDKLSDEDSSVLDDSESRSQSDQGKNTWDVDEIGKSEIEKWKAQKQVGPDEEGLGGDDRFPQGGDDQGVPDEDDLVEGIVIIGLCMVVGYLMYIRQFRFANNNNQNNQNNQNDNNQRNQNNNPLVDDHPGDPNNPGRFAYYAAGG</sequence>
<dbReference type="InterPro" id="IPR050767">
    <property type="entry name" value="Sel1_AlgK"/>
</dbReference>
<evidence type="ECO:0000313" key="5">
    <source>
        <dbReference type="Proteomes" id="UP000696485"/>
    </source>
</evidence>
<dbReference type="Proteomes" id="UP000696485">
    <property type="component" value="Unassembled WGS sequence"/>
</dbReference>
<dbReference type="PANTHER" id="PTHR11102:SF147">
    <property type="entry name" value="SEL1L ADAPTOR SUBUNIT OF ERAD E3 UBIQUITIN LIGASE"/>
    <property type="match status" value="1"/>
</dbReference>
<comment type="caution">
    <text evidence="4">The sequence shown here is derived from an EMBL/GenBank/DDBJ whole genome shotgun (WGS) entry which is preliminary data.</text>
</comment>
<dbReference type="GO" id="GO:0005789">
    <property type="term" value="C:endoplasmic reticulum membrane"/>
    <property type="evidence" value="ECO:0007669"/>
    <property type="project" value="TreeGrafter"/>
</dbReference>
<dbReference type="Pfam" id="PF08238">
    <property type="entry name" value="Sel1"/>
    <property type="match status" value="10"/>
</dbReference>
<keyword evidence="3" id="KW-1133">Transmembrane helix</keyword>
<organism evidence="4 5">
    <name type="scientific">Podila minutissima</name>
    <dbReference type="NCBI Taxonomy" id="64525"/>
    <lineage>
        <taxon>Eukaryota</taxon>
        <taxon>Fungi</taxon>
        <taxon>Fungi incertae sedis</taxon>
        <taxon>Mucoromycota</taxon>
        <taxon>Mortierellomycotina</taxon>
        <taxon>Mortierellomycetes</taxon>
        <taxon>Mortierellales</taxon>
        <taxon>Mortierellaceae</taxon>
        <taxon>Podila</taxon>
    </lineage>
</organism>
<proteinExistence type="inferred from homology"/>